<name>A0A225UPU2_9STRA</name>
<dbReference type="Proteomes" id="UP000198211">
    <property type="component" value="Unassembled WGS sequence"/>
</dbReference>
<reference evidence="2" key="1">
    <citation type="submission" date="2017-03" db="EMBL/GenBank/DDBJ databases">
        <title>Phytopthora megakarya and P. palmivora, two closely related causual agents of cacao black pod achieved similar genome size and gene model numbers by different mechanisms.</title>
        <authorList>
            <person name="Ali S."/>
            <person name="Shao J."/>
            <person name="Larry D.J."/>
            <person name="Kronmiller B."/>
            <person name="Shen D."/>
            <person name="Strem M.D."/>
            <person name="Melnick R.L."/>
            <person name="Guiltinan M.J."/>
            <person name="Tyler B.M."/>
            <person name="Meinhardt L.W."/>
            <person name="Bailey B.A."/>
        </authorList>
    </citation>
    <scope>NUCLEOTIDE SEQUENCE [LARGE SCALE GENOMIC DNA]</scope>
    <source>
        <strain evidence="2">zdho120</strain>
    </source>
</reference>
<dbReference type="STRING" id="4795.A0A225UPU2"/>
<accession>A0A225UPU2</accession>
<dbReference type="AlphaFoldDB" id="A0A225UPU2"/>
<comment type="caution">
    <text evidence="1">The sequence shown here is derived from an EMBL/GenBank/DDBJ whole genome shotgun (WGS) entry which is preliminary data.</text>
</comment>
<dbReference type="EMBL" id="NBNE01014135">
    <property type="protein sequence ID" value="OWY94586.1"/>
    <property type="molecule type" value="Genomic_DNA"/>
</dbReference>
<organism evidence="1 2">
    <name type="scientific">Phytophthora megakarya</name>
    <dbReference type="NCBI Taxonomy" id="4795"/>
    <lineage>
        <taxon>Eukaryota</taxon>
        <taxon>Sar</taxon>
        <taxon>Stramenopiles</taxon>
        <taxon>Oomycota</taxon>
        <taxon>Peronosporomycetes</taxon>
        <taxon>Peronosporales</taxon>
        <taxon>Peronosporaceae</taxon>
        <taxon>Phytophthora</taxon>
    </lineage>
</organism>
<protein>
    <submittedName>
        <fullName evidence="1">Uncharacterized protein</fullName>
    </submittedName>
</protein>
<evidence type="ECO:0000313" key="2">
    <source>
        <dbReference type="Proteomes" id="UP000198211"/>
    </source>
</evidence>
<evidence type="ECO:0000313" key="1">
    <source>
        <dbReference type="EMBL" id="OWY94586.1"/>
    </source>
</evidence>
<proteinExistence type="predicted"/>
<keyword evidence="2" id="KW-1185">Reference proteome</keyword>
<gene>
    <name evidence="1" type="ORF">PHMEG_00035638</name>
</gene>
<sequence length="153" mass="17264">MCIVLDKFAMHLEFRESSKGLYHLRILFLATLGISRTLSAKLALVLDKYCSKRGTDFTHQAAPCTTRDLRAMCTTILAYATTAEDYKDCALLNFLWYLLGKSSDIIGLMNNLAADYPGGCLFIIFKTLQPMEHLCFTTLSISYRVHYILSLST</sequence>